<keyword evidence="4" id="KW-0067">ATP-binding</keyword>
<dbReference type="OMA" id="DTAKICW"/>
<accession>M7Z355</accession>
<dbReference type="GO" id="GO:0008270">
    <property type="term" value="F:zinc ion binding"/>
    <property type="evidence" value="ECO:0007669"/>
    <property type="project" value="InterPro"/>
</dbReference>
<dbReference type="PROSITE" id="PS50011">
    <property type="entry name" value="PROTEIN_KINASE_DOM"/>
    <property type="match status" value="1"/>
</dbReference>
<dbReference type="GO" id="GO:0005524">
    <property type="term" value="F:ATP binding"/>
    <property type="evidence" value="ECO:0007669"/>
    <property type="project" value="UniProtKB-UniRule"/>
</dbReference>
<dbReference type="PROSITE" id="PS00108">
    <property type="entry name" value="PROTEIN_KINASE_ST"/>
    <property type="match status" value="1"/>
</dbReference>
<dbReference type="InterPro" id="IPR008271">
    <property type="entry name" value="Ser/Thr_kinase_AS"/>
</dbReference>
<feature type="region of interest" description="Disordered" evidence="5">
    <location>
        <begin position="599"/>
        <end position="637"/>
    </location>
</feature>
<protein>
    <submittedName>
        <fullName evidence="6">Putative serine/threonine-protein kinase-like protein CCR3</fullName>
    </submittedName>
</protein>
<dbReference type="STRING" id="4572.M7Z355"/>
<dbReference type="InterPro" id="IPR001878">
    <property type="entry name" value="Znf_CCHC"/>
</dbReference>
<dbReference type="Gene3D" id="1.10.510.10">
    <property type="entry name" value="Transferase(Phosphotransferase) domain 1"/>
    <property type="match status" value="1"/>
</dbReference>
<dbReference type="Gene3D" id="1.20.930.20">
    <property type="entry name" value="Adaptor protein Cbl, N-terminal domain"/>
    <property type="match status" value="1"/>
</dbReference>
<evidence type="ECO:0000256" key="5">
    <source>
        <dbReference type="SAM" id="MobiDB-lite"/>
    </source>
</evidence>
<dbReference type="Pfam" id="PF00098">
    <property type="entry name" value="zf-CCHC"/>
    <property type="match status" value="1"/>
</dbReference>
<dbReference type="PROSITE" id="PS50158">
    <property type="entry name" value="ZF_CCHC"/>
    <property type="match status" value="1"/>
</dbReference>
<name>M7Z355_TRIUA</name>
<dbReference type="SMART" id="SM00220">
    <property type="entry name" value="S_TKc"/>
    <property type="match status" value="1"/>
</dbReference>
<dbReference type="GO" id="GO:0004672">
    <property type="term" value="F:protein kinase activity"/>
    <property type="evidence" value="ECO:0007669"/>
    <property type="project" value="InterPro"/>
</dbReference>
<keyword evidence="3 6" id="KW-0418">Kinase</keyword>
<proteinExistence type="predicted"/>
<dbReference type="Gene3D" id="3.30.200.20">
    <property type="entry name" value="Phosphorylase Kinase, domain 1"/>
    <property type="match status" value="1"/>
</dbReference>
<dbReference type="Pfam" id="PF19584">
    <property type="entry name" value="MCAfunc"/>
    <property type="match status" value="1"/>
</dbReference>
<dbReference type="InterPro" id="IPR017441">
    <property type="entry name" value="Protein_kinase_ATP_BS"/>
</dbReference>
<dbReference type="SUPFAM" id="SSF56112">
    <property type="entry name" value="Protein kinase-like (PK-like)"/>
    <property type="match status" value="1"/>
</dbReference>
<dbReference type="PROSITE" id="PS00107">
    <property type="entry name" value="PROTEIN_KINASE_ATP"/>
    <property type="match status" value="1"/>
</dbReference>
<dbReference type="InterPro" id="IPR045766">
    <property type="entry name" value="MCAfunc"/>
</dbReference>
<dbReference type="eggNOG" id="KOG1187">
    <property type="taxonomic scope" value="Eukaryota"/>
</dbReference>
<gene>
    <name evidence="6" type="ORF">TRIUR3_24441</name>
</gene>
<evidence type="ECO:0000256" key="4">
    <source>
        <dbReference type="ARBA" id="ARBA00022840"/>
    </source>
</evidence>
<reference evidence="6" key="1">
    <citation type="journal article" date="2013" name="Nature">
        <title>Draft genome of the wheat A-genome progenitor Triticum urartu.</title>
        <authorList>
            <person name="Ling H.Q."/>
            <person name="Zhao S."/>
            <person name="Liu D."/>
            <person name="Wang J."/>
            <person name="Sun H."/>
            <person name="Zhang C."/>
            <person name="Fan H."/>
            <person name="Li D."/>
            <person name="Dong L."/>
            <person name="Tao Y."/>
            <person name="Gao C."/>
            <person name="Wu H."/>
            <person name="Li Y."/>
            <person name="Cui Y."/>
            <person name="Guo X."/>
            <person name="Zheng S."/>
            <person name="Wang B."/>
            <person name="Yu K."/>
            <person name="Liang Q."/>
            <person name="Yang W."/>
            <person name="Lou X."/>
            <person name="Chen J."/>
            <person name="Feng M."/>
            <person name="Jian J."/>
            <person name="Zhang X."/>
            <person name="Luo G."/>
            <person name="Jiang Y."/>
            <person name="Liu J."/>
            <person name="Wang Z."/>
            <person name="Sha Y."/>
            <person name="Zhang B."/>
            <person name="Wu H."/>
            <person name="Tang D."/>
            <person name="Shen Q."/>
            <person name="Xue P."/>
            <person name="Zou S."/>
            <person name="Wang X."/>
            <person name="Liu X."/>
            <person name="Wang F."/>
            <person name="Yang Y."/>
            <person name="An X."/>
            <person name="Dong Z."/>
            <person name="Zhang K."/>
            <person name="Zhang X."/>
            <person name="Luo M.C."/>
            <person name="Dvorak J."/>
            <person name="Tong Y."/>
            <person name="Wang J."/>
            <person name="Yang H."/>
            <person name="Li Z."/>
            <person name="Wang D."/>
            <person name="Zhang A."/>
            <person name="Wang J."/>
        </authorList>
    </citation>
    <scope>NUCLEOTIDE SEQUENCE</scope>
</reference>
<dbReference type="Pfam" id="PF00069">
    <property type="entry name" value="Pkinase"/>
    <property type="match status" value="1"/>
</dbReference>
<dbReference type="EMBL" id="KD269389">
    <property type="protein sequence ID" value="EMS46805.1"/>
    <property type="molecule type" value="Genomic_DNA"/>
</dbReference>
<dbReference type="GO" id="GO:0003676">
    <property type="term" value="F:nucleic acid binding"/>
    <property type="evidence" value="ECO:0007669"/>
    <property type="project" value="InterPro"/>
</dbReference>
<evidence type="ECO:0000256" key="3">
    <source>
        <dbReference type="ARBA" id="ARBA00022777"/>
    </source>
</evidence>
<dbReference type="SMART" id="SM00343">
    <property type="entry name" value="ZnF_C2HC"/>
    <property type="match status" value="1"/>
</dbReference>
<dbReference type="CDD" id="cd21037">
    <property type="entry name" value="MLKL_NTD"/>
    <property type="match status" value="1"/>
</dbReference>
<dbReference type="InterPro" id="IPR036537">
    <property type="entry name" value="Adaptor_Cbl_N_dom_sf"/>
</dbReference>
<organism evidence="6">
    <name type="scientific">Triticum urartu</name>
    <name type="common">Red wild einkorn</name>
    <name type="synonym">Crithodium urartu</name>
    <dbReference type="NCBI Taxonomy" id="4572"/>
    <lineage>
        <taxon>Eukaryota</taxon>
        <taxon>Viridiplantae</taxon>
        <taxon>Streptophyta</taxon>
        <taxon>Embryophyta</taxon>
        <taxon>Tracheophyta</taxon>
        <taxon>Spermatophyta</taxon>
        <taxon>Magnoliopsida</taxon>
        <taxon>Liliopsida</taxon>
        <taxon>Poales</taxon>
        <taxon>Poaceae</taxon>
        <taxon>BOP clade</taxon>
        <taxon>Pooideae</taxon>
        <taxon>Triticodae</taxon>
        <taxon>Triticeae</taxon>
        <taxon>Triticinae</taxon>
        <taxon>Triticum</taxon>
    </lineage>
</organism>
<sequence>MALWTGLGQAATVAQLVGADVGGLISMIVQAAMTARQNKSECEQLARRVLMIAQLLPHVQEPEAAQPLAGLGDTLRDTHELVVSCQGRSAAYQFVMASRTAEKFREVQSKIDSYLILFPVISHIGITRRLERIYNVLVQDGSTRDEPSPFPQSLQLQESTQLAQEVLPHGTQEFTLAEIVAATNNFAPNTVIGEGGSGKVYMGRLYDGREVAIKSLNNSQSQYLEEEFCTELDILSRLRHKHIISLLGSCVTVSKDKCLLSTPQKKKKRQLTWWKKEPEEPEESEERFTVYEYMENGTLFDHMHSDHGSSTMSPVRGSWKMRIAVLLGVSRAIEHLHCHANPPIIHRDIKSANILFDANWVPRVSDFGLSVVWDMASEESELKVHRVVGTFGYLAPEYHFYGLLKPASDVYSLGVVMLEVLTGKSAYSQLNDRAYGPLTDFALPIIEVGNIEELLDKRPVPEPTPWQLQAMKRVAQIACSCGKLDAKDRPAISDIVANLEMAHELMCRDEAGSVDEPCLWPFVEQVDLPSDSPHSRSSSSAGYHSELSFGVEAASVYVSSRRKELIDEDRAVRGGSEGDAKHDEQVMLTLAQWQALSLREKKGGSEASGSGSKQDWAPRDQNKKGAGADGAPKKRKLDKRKIKCHNCGLMGHFKSECRKPVKERAYVAKKGDKDDDPANLLLCEICEYTEDDTQPEEVETVTLVEKKAITMTTTGTEMAMMSTTTTT</sequence>
<evidence type="ECO:0000313" key="6">
    <source>
        <dbReference type="EMBL" id="EMS46805.1"/>
    </source>
</evidence>
<dbReference type="PANTHER" id="PTHR46146:SF9">
    <property type="entry name" value="OS06G0151700 PROTEIN"/>
    <property type="match status" value="1"/>
</dbReference>
<dbReference type="PANTHER" id="PTHR46146">
    <property type="entry name" value="SERINE/THREONINE-PROTEIN KINASE-LIKE PROTEIN CCR4"/>
    <property type="match status" value="1"/>
</dbReference>
<dbReference type="InterPro" id="IPR059179">
    <property type="entry name" value="MLKL-like_MCAfunc"/>
</dbReference>
<evidence type="ECO:0000256" key="1">
    <source>
        <dbReference type="ARBA" id="ARBA00022679"/>
    </source>
</evidence>
<dbReference type="AlphaFoldDB" id="M7Z355"/>
<dbReference type="GO" id="GO:0007166">
    <property type="term" value="P:cell surface receptor signaling pathway"/>
    <property type="evidence" value="ECO:0007669"/>
    <property type="project" value="InterPro"/>
</dbReference>
<dbReference type="InterPro" id="IPR000719">
    <property type="entry name" value="Prot_kinase_dom"/>
</dbReference>
<dbReference type="InterPro" id="IPR036875">
    <property type="entry name" value="Znf_CCHC_sf"/>
</dbReference>
<dbReference type="SUPFAM" id="SSF57756">
    <property type="entry name" value="Retrovirus zinc finger-like domains"/>
    <property type="match status" value="1"/>
</dbReference>
<keyword evidence="1" id="KW-0808">Transferase</keyword>
<dbReference type="InterPro" id="IPR011009">
    <property type="entry name" value="Kinase-like_dom_sf"/>
</dbReference>
<evidence type="ECO:0000256" key="2">
    <source>
        <dbReference type="ARBA" id="ARBA00022741"/>
    </source>
</evidence>
<keyword evidence="2" id="KW-0547">Nucleotide-binding</keyword>